<keyword evidence="4" id="KW-0804">Transcription</keyword>
<dbReference type="Pfam" id="PF04542">
    <property type="entry name" value="Sigma70_r2"/>
    <property type="match status" value="1"/>
</dbReference>
<dbReference type="InterPro" id="IPR013249">
    <property type="entry name" value="RNA_pol_sigma70_r4_t2"/>
</dbReference>
<dbReference type="Gene3D" id="1.10.1740.10">
    <property type="match status" value="1"/>
</dbReference>
<organism evidence="7 8">
    <name type="scientific">Winslowiella toletana</name>
    <dbReference type="NCBI Taxonomy" id="92490"/>
    <lineage>
        <taxon>Bacteria</taxon>
        <taxon>Pseudomonadati</taxon>
        <taxon>Pseudomonadota</taxon>
        <taxon>Gammaproteobacteria</taxon>
        <taxon>Enterobacterales</taxon>
        <taxon>Erwiniaceae</taxon>
        <taxon>Winslowiella</taxon>
    </lineage>
</organism>
<keyword evidence="2" id="KW-0805">Transcription regulation</keyword>
<evidence type="ECO:0000313" key="7">
    <source>
        <dbReference type="EMBL" id="MBP2169794.1"/>
    </source>
</evidence>
<dbReference type="InterPro" id="IPR013324">
    <property type="entry name" value="RNA_pol_sigma_r3/r4-like"/>
</dbReference>
<comment type="caution">
    <text evidence="7">The sequence shown here is derived from an EMBL/GenBank/DDBJ whole genome shotgun (WGS) entry which is preliminary data.</text>
</comment>
<name>A0ABS4PAY6_9GAMM</name>
<evidence type="ECO:0000256" key="1">
    <source>
        <dbReference type="ARBA" id="ARBA00010641"/>
    </source>
</evidence>
<dbReference type="CDD" id="cd06171">
    <property type="entry name" value="Sigma70_r4"/>
    <property type="match status" value="1"/>
</dbReference>
<protein>
    <submittedName>
        <fullName evidence="7">RNA polymerase sigma-70 factor (ECF subfamily)</fullName>
    </submittedName>
</protein>
<evidence type="ECO:0000259" key="5">
    <source>
        <dbReference type="Pfam" id="PF04542"/>
    </source>
</evidence>
<evidence type="ECO:0000256" key="2">
    <source>
        <dbReference type="ARBA" id="ARBA00023015"/>
    </source>
</evidence>
<evidence type="ECO:0000313" key="8">
    <source>
        <dbReference type="Proteomes" id="UP001195624"/>
    </source>
</evidence>
<dbReference type="InterPro" id="IPR007627">
    <property type="entry name" value="RNA_pol_sigma70_r2"/>
</dbReference>
<dbReference type="SUPFAM" id="SSF88659">
    <property type="entry name" value="Sigma3 and sigma4 domains of RNA polymerase sigma factors"/>
    <property type="match status" value="1"/>
</dbReference>
<evidence type="ECO:0000256" key="4">
    <source>
        <dbReference type="ARBA" id="ARBA00023163"/>
    </source>
</evidence>
<feature type="domain" description="RNA polymerase sigma factor 70 region 4 type 2" evidence="6">
    <location>
        <begin position="126"/>
        <end position="178"/>
    </location>
</feature>
<feature type="domain" description="RNA polymerase sigma-70 region 2" evidence="5">
    <location>
        <begin position="27"/>
        <end position="94"/>
    </location>
</feature>
<gene>
    <name evidence="7" type="ORF">J2125_002986</name>
</gene>
<comment type="similarity">
    <text evidence="1">Belongs to the sigma-70 factor family. ECF subfamily.</text>
</comment>
<dbReference type="InterPro" id="IPR013325">
    <property type="entry name" value="RNA_pol_sigma_r2"/>
</dbReference>
<dbReference type="InterPro" id="IPR014284">
    <property type="entry name" value="RNA_pol_sigma-70_dom"/>
</dbReference>
<sequence length="184" mass="20815">MTDTPPNEQVLLLAAVASGDRQALASLYHQTSPHLYAIALRMMRRRSWAEEVLHDSFILVWQRAASYNPELSAPKTWLTHIVRHRAIDCLRMRDNNLEALDEQPQEELMAMSAPAADQLDASQQAQRLTECLGYLSADQRQSITLAYYQGLSHGEISTHLQQPLGSVKSWIRRALDHLKNCVGI</sequence>
<evidence type="ECO:0000256" key="3">
    <source>
        <dbReference type="ARBA" id="ARBA00023082"/>
    </source>
</evidence>
<keyword evidence="8" id="KW-1185">Reference proteome</keyword>
<evidence type="ECO:0000259" key="6">
    <source>
        <dbReference type="Pfam" id="PF08281"/>
    </source>
</evidence>
<dbReference type="PANTHER" id="PTHR43133:SF62">
    <property type="entry name" value="RNA POLYMERASE SIGMA FACTOR SIGZ"/>
    <property type="match status" value="1"/>
</dbReference>
<dbReference type="Gene3D" id="1.10.10.10">
    <property type="entry name" value="Winged helix-like DNA-binding domain superfamily/Winged helix DNA-binding domain"/>
    <property type="match status" value="1"/>
</dbReference>
<dbReference type="InterPro" id="IPR039425">
    <property type="entry name" value="RNA_pol_sigma-70-like"/>
</dbReference>
<dbReference type="Proteomes" id="UP001195624">
    <property type="component" value="Unassembled WGS sequence"/>
</dbReference>
<dbReference type="NCBIfam" id="TIGR02937">
    <property type="entry name" value="sigma70-ECF"/>
    <property type="match status" value="1"/>
</dbReference>
<dbReference type="Pfam" id="PF08281">
    <property type="entry name" value="Sigma70_r4_2"/>
    <property type="match status" value="1"/>
</dbReference>
<dbReference type="SUPFAM" id="SSF88946">
    <property type="entry name" value="Sigma2 domain of RNA polymerase sigma factors"/>
    <property type="match status" value="1"/>
</dbReference>
<dbReference type="EMBL" id="JAGGMQ010000001">
    <property type="protein sequence ID" value="MBP2169794.1"/>
    <property type="molecule type" value="Genomic_DNA"/>
</dbReference>
<dbReference type="InterPro" id="IPR036388">
    <property type="entry name" value="WH-like_DNA-bd_sf"/>
</dbReference>
<keyword evidence="3" id="KW-0731">Sigma factor</keyword>
<dbReference type="RefSeq" id="WP_017800446.1">
    <property type="nucleotide sequence ID" value="NZ_JAGGMQ010000001.1"/>
</dbReference>
<proteinExistence type="inferred from homology"/>
<dbReference type="PANTHER" id="PTHR43133">
    <property type="entry name" value="RNA POLYMERASE ECF-TYPE SIGMA FACTO"/>
    <property type="match status" value="1"/>
</dbReference>
<reference evidence="8" key="1">
    <citation type="submission" date="2023-07" db="EMBL/GenBank/DDBJ databases">
        <title>Genome mining of underrepresented organisms for secondary metabolites.</title>
        <authorList>
            <person name="D'Agostino P.M."/>
        </authorList>
    </citation>
    <scope>NUCLEOTIDE SEQUENCE [LARGE SCALE GENOMIC DNA]</scope>
    <source>
        <strain evidence="8">WS4403</strain>
    </source>
</reference>
<accession>A0ABS4PAY6</accession>